<dbReference type="AlphaFoldDB" id="A0A0F1BBS9"/>
<accession>A0A0F1BBS9</accession>
<protein>
    <submittedName>
        <fullName evidence="1">Uncharacterized protein</fullName>
    </submittedName>
</protein>
<sequence>MNSVLMKREKDGALFADPAHRQWILIFPLHAVWVLTEDRLSERGLTMKKWISTLRRFFATRPVNAENSAQRVLESILPVASLYGVDVANIDPEWFHDKTSR</sequence>
<reference evidence="1 2" key="1">
    <citation type="submission" date="2015-03" db="EMBL/GenBank/DDBJ databases">
        <authorList>
            <person name="McCorrison J."/>
            <person name="Sanka R."/>
            <person name="Adams M."/>
            <person name="Brinkac L."/>
            <person name="Nierman W."/>
            <person name="Sutton G."/>
            <person name="Nelson K."/>
            <person name="Kiedrowski L."/>
            <person name="Guerrero D."/>
            <person name="Bonomo R."/>
        </authorList>
    </citation>
    <scope>NUCLEOTIDE SEQUENCE [LARGE SCALE GENOMIC DNA]</scope>
    <source>
        <strain evidence="1 2">35699</strain>
    </source>
</reference>
<name>A0A0F1BBS9_9ENTR</name>
<gene>
    <name evidence="1" type="ORF">SS37_05535</name>
</gene>
<evidence type="ECO:0000313" key="1">
    <source>
        <dbReference type="EMBL" id="KJN30734.1"/>
    </source>
</evidence>
<evidence type="ECO:0000313" key="2">
    <source>
        <dbReference type="Proteomes" id="UP000033352"/>
    </source>
</evidence>
<organism evidence="1 2">
    <name type="scientific">Enterobacter sichuanensis</name>
    <dbReference type="NCBI Taxonomy" id="2071710"/>
    <lineage>
        <taxon>Bacteria</taxon>
        <taxon>Pseudomonadati</taxon>
        <taxon>Pseudomonadota</taxon>
        <taxon>Gammaproteobacteria</taxon>
        <taxon>Enterobacterales</taxon>
        <taxon>Enterobacteriaceae</taxon>
        <taxon>Enterobacter</taxon>
        <taxon>Enterobacter cloacae complex</taxon>
    </lineage>
</organism>
<proteinExistence type="predicted"/>
<dbReference type="Proteomes" id="UP000033352">
    <property type="component" value="Unassembled WGS sequence"/>
</dbReference>
<dbReference type="EMBL" id="JZYX01000008">
    <property type="protein sequence ID" value="KJN30734.1"/>
    <property type="molecule type" value="Genomic_DNA"/>
</dbReference>
<comment type="caution">
    <text evidence="1">The sequence shown here is derived from an EMBL/GenBank/DDBJ whole genome shotgun (WGS) entry which is preliminary data.</text>
</comment>
<dbReference type="PATRIC" id="fig|1619248.3.peg.4982"/>